<dbReference type="RefSeq" id="WP_213542642.1">
    <property type="nucleotide sequence ID" value="NZ_AP023420.1"/>
</dbReference>
<dbReference type="SUPFAM" id="SSF46689">
    <property type="entry name" value="Homeodomain-like"/>
    <property type="match status" value="1"/>
</dbReference>
<dbReference type="Gene3D" id="1.10.10.60">
    <property type="entry name" value="Homeodomain-like"/>
    <property type="match status" value="1"/>
</dbReference>
<dbReference type="InterPro" id="IPR025948">
    <property type="entry name" value="HTH-like_dom"/>
</dbReference>
<dbReference type="NCBIfam" id="NF033516">
    <property type="entry name" value="transpos_IS3"/>
    <property type="match status" value="1"/>
</dbReference>
<dbReference type="GO" id="GO:0004803">
    <property type="term" value="F:transposase activity"/>
    <property type="evidence" value="ECO:0007669"/>
    <property type="project" value="InterPro"/>
</dbReference>
<dbReference type="PANTHER" id="PTHR46889:SF4">
    <property type="entry name" value="TRANSPOSASE INSO FOR INSERTION SEQUENCE ELEMENT IS911B-RELATED"/>
    <property type="match status" value="1"/>
</dbReference>
<dbReference type="EMBL" id="AP023420">
    <property type="protein sequence ID" value="BCK83361.1"/>
    <property type="molecule type" value="Genomic_DNA"/>
</dbReference>
<dbReference type="InterPro" id="IPR001584">
    <property type="entry name" value="Integrase_cat-core"/>
</dbReference>
<dbReference type="Pfam" id="PF00665">
    <property type="entry name" value="rve"/>
    <property type="match status" value="1"/>
</dbReference>
<dbReference type="SUPFAM" id="SSF53098">
    <property type="entry name" value="Ribonuclease H-like"/>
    <property type="match status" value="1"/>
</dbReference>
<dbReference type="InterPro" id="IPR012337">
    <property type="entry name" value="RNaseH-like_sf"/>
</dbReference>
<keyword evidence="4" id="KW-1185">Reference proteome</keyword>
<dbReference type="InterPro" id="IPR048020">
    <property type="entry name" value="Transpos_IS3"/>
</dbReference>
<dbReference type="Pfam" id="PF01527">
    <property type="entry name" value="HTH_Tnp_1"/>
    <property type="match status" value="1"/>
</dbReference>
<organism evidence="3 4">
    <name type="scientific">Pusillibacter faecalis</name>
    <dbReference type="NCBI Taxonomy" id="2714358"/>
    <lineage>
        <taxon>Bacteria</taxon>
        <taxon>Bacillati</taxon>
        <taxon>Bacillota</taxon>
        <taxon>Clostridia</taxon>
        <taxon>Eubacteriales</taxon>
        <taxon>Oscillospiraceae</taxon>
        <taxon>Pusillibacter</taxon>
    </lineage>
</organism>
<dbReference type="GO" id="GO:0006313">
    <property type="term" value="P:DNA transposition"/>
    <property type="evidence" value="ECO:0007669"/>
    <property type="project" value="InterPro"/>
</dbReference>
<evidence type="ECO:0000256" key="1">
    <source>
        <dbReference type="ARBA" id="ARBA00002286"/>
    </source>
</evidence>
<evidence type="ECO:0000259" key="2">
    <source>
        <dbReference type="PROSITE" id="PS50994"/>
    </source>
</evidence>
<dbReference type="GO" id="GO:0003677">
    <property type="term" value="F:DNA binding"/>
    <property type="evidence" value="ECO:0007669"/>
    <property type="project" value="InterPro"/>
</dbReference>
<accession>A0A810QCN2</accession>
<dbReference type="Pfam" id="PF13276">
    <property type="entry name" value="HTH_21"/>
    <property type="match status" value="1"/>
</dbReference>
<dbReference type="AlphaFoldDB" id="A0A810QCN2"/>
<gene>
    <name evidence="3" type="ORF">MM59RIKEN_06800</name>
</gene>
<dbReference type="InterPro" id="IPR002514">
    <property type="entry name" value="Transposase_8"/>
</dbReference>
<evidence type="ECO:0000313" key="3">
    <source>
        <dbReference type="EMBL" id="BCK83361.1"/>
    </source>
</evidence>
<feature type="domain" description="Integrase catalytic" evidence="2">
    <location>
        <begin position="214"/>
        <end position="376"/>
    </location>
</feature>
<dbReference type="InterPro" id="IPR009057">
    <property type="entry name" value="Homeodomain-like_sf"/>
</dbReference>
<dbReference type="InterPro" id="IPR036397">
    <property type="entry name" value="RNaseH_sf"/>
</dbReference>
<proteinExistence type="predicted"/>
<protein>
    <recommendedName>
        <fullName evidence="2">Integrase catalytic domain-containing protein</fullName>
    </recommendedName>
</protein>
<evidence type="ECO:0000313" key="4">
    <source>
        <dbReference type="Proteomes" id="UP000679848"/>
    </source>
</evidence>
<dbReference type="Pfam" id="PF13333">
    <property type="entry name" value="rve_2"/>
    <property type="match status" value="1"/>
</dbReference>
<dbReference type="GO" id="GO:0015074">
    <property type="term" value="P:DNA integration"/>
    <property type="evidence" value="ECO:0007669"/>
    <property type="project" value="InterPro"/>
</dbReference>
<sequence length="390" mass="45976">MPYTYPLEFKIKAIRRYEKGESIQSLCQELHIAQSTLYHWRKQFCSIMTPQRSYTPKEFDAISHQLQRLEHMMDVIRLSGFIPAVPLQKRLATLEHLYNQPDNPFSVHELCDALGVARGTFYNHIFRRADRSKYQEEQKQLELKVKQVFDDNDQRFGASKIRMILAESGIRVSAKRVSAIMQELDLHSVRTDAKKLYKAKQQRQKQNLLERVFTASRPNQTWVSDLTYFKVKSYWVYLCVILDLYSRKVIGYKVSCHMSTRLATLTFRQTFEERGRPDNLTFHSDRGSQYISKTFSELLQRCGAKQSFSASGRPLDNAVAEAFFSSFKREEAYRREYTSEKHFCRCVAEYITFYNEVRPHLTLRYQTPQAFEEAYYLSYLKKSCSTDSEP</sequence>
<name>A0A810QCN2_9FIRM</name>
<reference evidence="3" key="1">
    <citation type="submission" date="2020-09" db="EMBL/GenBank/DDBJ databases">
        <title>New species isolated from human feces.</title>
        <authorList>
            <person name="Kitahara M."/>
            <person name="Shigeno Y."/>
            <person name="Shime M."/>
            <person name="Matsumoto Y."/>
            <person name="Nakamura S."/>
            <person name="Motooka D."/>
            <person name="Fukuoka S."/>
            <person name="Nishikawa H."/>
            <person name="Benno Y."/>
        </authorList>
    </citation>
    <scope>NUCLEOTIDE SEQUENCE</scope>
    <source>
        <strain evidence="3">MM59</strain>
    </source>
</reference>
<dbReference type="PROSITE" id="PS50994">
    <property type="entry name" value="INTEGRASE"/>
    <property type="match status" value="1"/>
</dbReference>
<comment type="function">
    <text evidence="1">Involved in the transposition of the insertion sequence.</text>
</comment>
<dbReference type="InterPro" id="IPR050900">
    <property type="entry name" value="Transposase_IS3/IS150/IS904"/>
</dbReference>
<dbReference type="KEGG" id="pfaa:MM59RIKEN_06800"/>
<dbReference type="Gene3D" id="3.30.420.10">
    <property type="entry name" value="Ribonuclease H-like superfamily/Ribonuclease H"/>
    <property type="match status" value="1"/>
</dbReference>
<dbReference type="Proteomes" id="UP000679848">
    <property type="component" value="Chromosome"/>
</dbReference>
<dbReference type="PANTHER" id="PTHR46889">
    <property type="entry name" value="TRANSPOSASE INSF FOR INSERTION SEQUENCE IS3B-RELATED"/>
    <property type="match status" value="1"/>
</dbReference>